<name>A0ABV0TTZ3_9TELE</name>
<accession>A0ABV0TTZ3</accession>
<feature type="domain" description="Ion transport" evidence="5">
    <location>
        <begin position="8"/>
        <end position="57"/>
    </location>
</feature>
<protein>
    <recommendedName>
        <fullName evidence="5">Ion transport domain-containing protein</fullName>
    </recommendedName>
</protein>
<keyword evidence="2" id="KW-0812">Transmembrane</keyword>
<evidence type="ECO:0000256" key="2">
    <source>
        <dbReference type="ARBA" id="ARBA00022692"/>
    </source>
</evidence>
<comment type="caution">
    <text evidence="6">The sequence shown here is derived from an EMBL/GenBank/DDBJ whole genome shotgun (WGS) entry which is preliminary data.</text>
</comment>
<evidence type="ECO:0000313" key="6">
    <source>
        <dbReference type="EMBL" id="MEQ2234922.1"/>
    </source>
</evidence>
<dbReference type="Proteomes" id="UP001482620">
    <property type="component" value="Unassembled WGS sequence"/>
</dbReference>
<sequence>MCCTLFYYCFPPSRSQQGPTRGTKGKDISTIKSLRVLRVLRPLKTIKRLPKLKVLKCYCVIACACRNMFFCL</sequence>
<keyword evidence="7" id="KW-1185">Reference proteome</keyword>
<proteinExistence type="predicted"/>
<organism evidence="6 7">
    <name type="scientific">Ilyodon furcidens</name>
    <name type="common">goldbreast splitfin</name>
    <dbReference type="NCBI Taxonomy" id="33524"/>
    <lineage>
        <taxon>Eukaryota</taxon>
        <taxon>Metazoa</taxon>
        <taxon>Chordata</taxon>
        <taxon>Craniata</taxon>
        <taxon>Vertebrata</taxon>
        <taxon>Euteleostomi</taxon>
        <taxon>Actinopterygii</taxon>
        <taxon>Neopterygii</taxon>
        <taxon>Teleostei</taxon>
        <taxon>Neoteleostei</taxon>
        <taxon>Acanthomorphata</taxon>
        <taxon>Ovalentaria</taxon>
        <taxon>Atherinomorphae</taxon>
        <taxon>Cyprinodontiformes</taxon>
        <taxon>Goodeidae</taxon>
        <taxon>Ilyodon</taxon>
    </lineage>
</organism>
<evidence type="ECO:0000259" key="5">
    <source>
        <dbReference type="Pfam" id="PF00520"/>
    </source>
</evidence>
<evidence type="ECO:0000256" key="3">
    <source>
        <dbReference type="ARBA" id="ARBA00022989"/>
    </source>
</evidence>
<evidence type="ECO:0000313" key="7">
    <source>
        <dbReference type="Proteomes" id="UP001482620"/>
    </source>
</evidence>
<evidence type="ECO:0000256" key="4">
    <source>
        <dbReference type="ARBA" id="ARBA00023136"/>
    </source>
</evidence>
<dbReference type="EMBL" id="JAHRIQ010042105">
    <property type="protein sequence ID" value="MEQ2234922.1"/>
    <property type="molecule type" value="Genomic_DNA"/>
</dbReference>
<keyword evidence="4" id="KW-0472">Membrane</keyword>
<gene>
    <name evidence="6" type="ORF">ILYODFUR_036370</name>
</gene>
<dbReference type="InterPro" id="IPR005821">
    <property type="entry name" value="Ion_trans_dom"/>
</dbReference>
<comment type="subcellular location">
    <subcellularLocation>
        <location evidence="1">Membrane</location>
        <topology evidence="1">Multi-pass membrane protein</topology>
    </subcellularLocation>
</comment>
<reference evidence="6 7" key="1">
    <citation type="submission" date="2021-06" db="EMBL/GenBank/DDBJ databases">
        <authorList>
            <person name="Palmer J.M."/>
        </authorList>
    </citation>
    <scope>NUCLEOTIDE SEQUENCE [LARGE SCALE GENOMIC DNA]</scope>
    <source>
        <strain evidence="7">if_2019</strain>
        <tissue evidence="6">Muscle</tissue>
    </source>
</reference>
<evidence type="ECO:0000256" key="1">
    <source>
        <dbReference type="ARBA" id="ARBA00004141"/>
    </source>
</evidence>
<keyword evidence="3" id="KW-1133">Transmembrane helix</keyword>
<dbReference type="Pfam" id="PF00520">
    <property type="entry name" value="Ion_trans"/>
    <property type="match status" value="1"/>
</dbReference>